<dbReference type="EMBL" id="NRJG01000103">
    <property type="protein sequence ID" value="RIY36746.1"/>
    <property type="molecule type" value="Genomic_DNA"/>
</dbReference>
<accession>A0A3A1YH13</accession>
<comment type="caution">
    <text evidence="1">The sequence shown here is derived from an EMBL/GenBank/DDBJ whole genome shotgun (WGS) entry which is preliminary data.</text>
</comment>
<gene>
    <name evidence="1" type="ORF">CKF58_05720</name>
</gene>
<sequence length="368" mass="40533">MLDSQNNDFEKVQSRDLGNDFTRDSRGIDHKLDGISARSKFNTFGKVGSLLTSKFAGKFRIKLGKGLLLCAFLGGANVAPWFSSSLGIGIAHAATNKSSQSFISSSSANKEQTPATIILADFKQNYPLKIAIGKLNSISLPFTDLVADTVDPQVQLLARGNDLLVATNTTADITLVVRDKNQPQHSLTLTLRPQKIPATNYQIVIAQLLTPQFLLNQADLTSDDYMGSLSRLLRSAVEVLQQHKPLSQAKVLNYHVSNFVLPATNSLNPKNTELVEISNPKKPAYYDPLTCALYSLERSQIREFQPRNMYYSGIKVKAILLHNTSDLAIEFLANNCTQPNVMAAVLVGKQVILPQQQSWLVLLEQLGY</sequence>
<dbReference type="Proteomes" id="UP000265916">
    <property type="component" value="Unassembled WGS sequence"/>
</dbReference>
<dbReference type="AlphaFoldDB" id="A0A3A1YH13"/>
<keyword evidence="2" id="KW-1185">Reference proteome</keyword>
<evidence type="ECO:0000313" key="2">
    <source>
        <dbReference type="Proteomes" id="UP000265916"/>
    </source>
</evidence>
<organism evidence="1 2">
    <name type="scientific">Psittacicella hinzii</name>
    <dbReference type="NCBI Taxonomy" id="2028575"/>
    <lineage>
        <taxon>Bacteria</taxon>
        <taxon>Pseudomonadati</taxon>
        <taxon>Pseudomonadota</taxon>
        <taxon>Gammaproteobacteria</taxon>
        <taxon>Pasteurellales</taxon>
        <taxon>Psittacicellaceae</taxon>
        <taxon>Psittacicella</taxon>
    </lineage>
</organism>
<evidence type="ECO:0000313" key="1">
    <source>
        <dbReference type="EMBL" id="RIY36746.1"/>
    </source>
</evidence>
<name>A0A3A1YH13_9GAMM</name>
<proteinExistence type="predicted"/>
<reference evidence="1 2" key="1">
    <citation type="submission" date="2017-08" db="EMBL/GenBank/DDBJ databases">
        <title>Reclassification of Bisgaard taxon 37 and 44.</title>
        <authorList>
            <person name="Christensen H."/>
        </authorList>
    </citation>
    <scope>NUCLEOTIDE SEQUENCE [LARGE SCALE GENOMIC DNA]</scope>
    <source>
        <strain evidence="1 2">111</strain>
    </source>
</reference>
<protein>
    <submittedName>
        <fullName evidence="1">Uncharacterized protein</fullName>
    </submittedName>
</protein>